<sequence length="231" mass="25767">MSKISGKHLFLSLILLVTGFILSFSYQRAQIEKHNVVQNNEWKKEDSLRSQILNLQKTNRELAVELQGLQQNVQKKESKLANQEEISSKLVEDLNELRMIVGNVKVKGEGVEVTLQDSSYIPEGANPNDYIVHEEHIRSVIDELHVSGAEAIAINGQRISHDTYIACIGPVVSVDGNQYPAPFVITAIGNSSTLEKSLNLYLVNKIVNDGVEVRVEKESAIEMEPFITEEG</sequence>
<protein>
    <recommendedName>
        <fullName evidence="5">DUF881 domain-containing protein</fullName>
    </recommendedName>
</protein>
<name>A0A163QUS5_9BACL</name>
<dbReference type="EMBL" id="LRFC01000023">
    <property type="protein sequence ID" value="KZE65786.1"/>
    <property type="molecule type" value="Genomic_DNA"/>
</dbReference>
<feature type="coiled-coil region" evidence="2">
    <location>
        <begin position="52"/>
        <end position="86"/>
    </location>
</feature>
<dbReference type="Pfam" id="PF05949">
    <property type="entry name" value="DUF881"/>
    <property type="match status" value="1"/>
</dbReference>
<dbReference type="Proteomes" id="UP000076567">
    <property type="component" value="Unassembled WGS sequence"/>
</dbReference>
<reference evidence="4" key="1">
    <citation type="submission" date="2016-01" db="EMBL/GenBank/DDBJ databases">
        <title>Draft genome of Chromobacterium sp. F49.</title>
        <authorList>
            <person name="Hong K.W."/>
        </authorList>
    </citation>
    <scope>NUCLEOTIDE SEQUENCE [LARGE SCALE GENOMIC DNA]</scope>
    <source>
        <strain evidence="4">P7IIIA</strain>
    </source>
</reference>
<dbReference type="AlphaFoldDB" id="A0A163QUS5"/>
<dbReference type="Gene3D" id="3.30.70.1880">
    <property type="entry name" value="Protein of unknown function DUF881"/>
    <property type="match status" value="1"/>
</dbReference>
<keyword evidence="4" id="KW-1185">Reference proteome</keyword>
<dbReference type="PANTHER" id="PTHR37313">
    <property type="entry name" value="UPF0749 PROTEIN RV1825"/>
    <property type="match status" value="1"/>
</dbReference>
<gene>
    <name evidence="3" type="ORF">AWM68_05245</name>
</gene>
<evidence type="ECO:0000256" key="2">
    <source>
        <dbReference type="SAM" id="Coils"/>
    </source>
</evidence>
<evidence type="ECO:0000313" key="4">
    <source>
        <dbReference type="Proteomes" id="UP000076567"/>
    </source>
</evidence>
<evidence type="ECO:0000256" key="1">
    <source>
        <dbReference type="ARBA" id="ARBA00009108"/>
    </source>
</evidence>
<dbReference type="RefSeq" id="WP_066240546.1">
    <property type="nucleotide sequence ID" value="NZ_LRFC01000023.1"/>
</dbReference>
<accession>A0A163QUS5</accession>
<organism evidence="3 4">
    <name type="scientific">Fictibacillus phosphorivorans</name>
    <dbReference type="NCBI Taxonomy" id="1221500"/>
    <lineage>
        <taxon>Bacteria</taxon>
        <taxon>Bacillati</taxon>
        <taxon>Bacillota</taxon>
        <taxon>Bacilli</taxon>
        <taxon>Bacillales</taxon>
        <taxon>Fictibacillaceae</taxon>
        <taxon>Fictibacillus</taxon>
    </lineage>
</organism>
<evidence type="ECO:0000313" key="3">
    <source>
        <dbReference type="EMBL" id="KZE65786.1"/>
    </source>
</evidence>
<keyword evidence="2" id="KW-0175">Coiled coil</keyword>
<comment type="caution">
    <text evidence="3">The sequence shown here is derived from an EMBL/GenBank/DDBJ whole genome shotgun (WGS) entry which is preliminary data.</text>
</comment>
<dbReference type="PANTHER" id="PTHR37313:SF2">
    <property type="entry name" value="UPF0749 PROTEIN YLXX"/>
    <property type="match status" value="1"/>
</dbReference>
<dbReference type="InterPro" id="IPR010273">
    <property type="entry name" value="DUF881"/>
</dbReference>
<proteinExistence type="inferred from homology"/>
<comment type="similarity">
    <text evidence="1">Belongs to the UPF0749 family.</text>
</comment>
<evidence type="ECO:0008006" key="5">
    <source>
        <dbReference type="Google" id="ProtNLM"/>
    </source>
</evidence>